<keyword evidence="1" id="KW-1133">Transmembrane helix</keyword>
<proteinExistence type="predicted"/>
<feature type="transmembrane region" description="Helical" evidence="1">
    <location>
        <begin position="24"/>
        <end position="41"/>
    </location>
</feature>
<dbReference type="Proteomes" id="UP000602198">
    <property type="component" value="Unassembled WGS sequence"/>
</dbReference>
<accession>A0ABS1LY30</accession>
<gene>
    <name evidence="2" type="ORF">JK358_02675</name>
</gene>
<name>A0ABS1LY30_9NOCA</name>
<keyword evidence="1" id="KW-0812">Transmembrane</keyword>
<evidence type="ECO:0000313" key="3">
    <source>
        <dbReference type="Proteomes" id="UP000602198"/>
    </source>
</evidence>
<comment type="caution">
    <text evidence="2">The sequence shown here is derived from an EMBL/GenBank/DDBJ whole genome shotgun (WGS) entry which is preliminary data.</text>
</comment>
<reference evidence="2 3" key="1">
    <citation type="submission" date="2021-01" db="EMBL/GenBank/DDBJ databases">
        <title>WGS of actinomycetes isolated from Thailand.</title>
        <authorList>
            <person name="Thawai C."/>
        </authorList>
    </citation>
    <scope>NUCLEOTIDE SEQUENCE [LARGE SCALE GENOMIC DNA]</scope>
    <source>
        <strain evidence="2 3">LPG 2</strain>
    </source>
</reference>
<evidence type="ECO:0000313" key="2">
    <source>
        <dbReference type="EMBL" id="MBL1073293.1"/>
    </source>
</evidence>
<protein>
    <submittedName>
        <fullName evidence="2">Uncharacterized protein</fullName>
    </submittedName>
</protein>
<keyword evidence="3" id="KW-1185">Reference proteome</keyword>
<keyword evidence="1" id="KW-0472">Membrane</keyword>
<dbReference type="EMBL" id="JAERRJ010000001">
    <property type="protein sequence ID" value="MBL1073293.1"/>
    <property type="molecule type" value="Genomic_DNA"/>
</dbReference>
<evidence type="ECO:0000256" key="1">
    <source>
        <dbReference type="SAM" id="Phobius"/>
    </source>
</evidence>
<dbReference type="RefSeq" id="WP_201943086.1">
    <property type="nucleotide sequence ID" value="NZ_JAERRJ010000001.1"/>
</dbReference>
<organism evidence="2 3">
    <name type="scientific">Nocardia acididurans</name>
    <dbReference type="NCBI Taxonomy" id="2802282"/>
    <lineage>
        <taxon>Bacteria</taxon>
        <taxon>Bacillati</taxon>
        <taxon>Actinomycetota</taxon>
        <taxon>Actinomycetes</taxon>
        <taxon>Mycobacteriales</taxon>
        <taxon>Nocardiaceae</taxon>
        <taxon>Nocardia</taxon>
    </lineage>
</organism>
<sequence>MAMATLAIAAHGLAGGGYPGSTGLTLLLCAAAVIGAFASTLRSPTGLLALMAAGQPLCHIALSGMTHHGSSGTVDFAADGIMAGTHATAAVAFAVLILVCERLYGVVSQTIRVVLTGPVGLPVRVGDALWTGVSGAAKSLLGAGVAGPRAPPVATGV</sequence>